<reference evidence="5 6" key="1">
    <citation type="submission" date="2020-04" db="EMBL/GenBank/DDBJ databases">
        <title>Flammeovirga sp. SR4, a novel species isolated from seawater.</title>
        <authorList>
            <person name="Wang X."/>
        </authorList>
    </citation>
    <scope>NUCLEOTIDE SEQUENCE [LARGE SCALE GENOMIC DNA]</scope>
    <source>
        <strain evidence="5 6">ATCC 23126</strain>
    </source>
</reference>
<name>A0A7X9P1D5_9BACT</name>
<sequence length="406" mass="45863">MKSNFIKVLITLSITLCFQLEATAQNLLQTDSTLHPTDTSEVKTKKQLRKEAKEKKNLRFSILGGPGYTPDYGFLIGMSMLFTFKTDTTEPDLKRSVVPIAGAWLSSGGFNLIAKPQLFFNNDRLRYFGQVQYRNNYDNYYGVGFSTNEATPRSDSTTQFFQNSISVNGSFLFRYKESDFFIGPSFDVTYRDLSEIAAGMATDPTYIAQGGKDDGMSIWNVGIGFEISYDTRDIPANAWEGIYFDLTTRYYDTWLGSDTRWGFVSAEYRQYKLLPFLGERKVLAWTAKIRSSYGDVPFTDMSLIGSPFDLRGYYLGQYRDKTSAFAMAEYRNMFNSKSKLVSKLGFAVWGGVGMVGPDLITPGGVLPNFGAGLRVEVQPRMNFRIDLGRDPLANQNLVYFNMTEAF</sequence>
<organism evidence="5 6">
    <name type="scientific">Flammeovirga aprica JL-4</name>
    <dbReference type="NCBI Taxonomy" id="694437"/>
    <lineage>
        <taxon>Bacteria</taxon>
        <taxon>Pseudomonadati</taxon>
        <taxon>Bacteroidota</taxon>
        <taxon>Cytophagia</taxon>
        <taxon>Cytophagales</taxon>
        <taxon>Flammeovirgaceae</taxon>
        <taxon>Flammeovirga</taxon>
    </lineage>
</organism>
<dbReference type="GO" id="GO:0019867">
    <property type="term" value="C:outer membrane"/>
    <property type="evidence" value="ECO:0007669"/>
    <property type="project" value="InterPro"/>
</dbReference>
<feature type="signal peptide" evidence="3">
    <location>
        <begin position="1"/>
        <end position="24"/>
    </location>
</feature>
<evidence type="ECO:0000256" key="1">
    <source>
        <dbReference type="ARBA" id="ARBA00004370"/>
    </source>
</evidence>
<gene>
    <name evidence="5" type="ORF">HHU12_07120</name>
</gene>
<feature type="chain" id="PRO_5031097558" evidence="3">
    <location>
        <begin position="25"/>
        <end position="406"/>
    </location>
</feature>
<keyword evidence="2" id="KW-0472">Membrane</keyword>
<comment type="caution">
    <text evidence="5">The sequence shown here is derived from an EMBL/GenBank/DDBJ whole genome shotgun (WGS) entry which is preliminary data.</text>
</comment>
<proteinExistence type="predicted"/>
<dbReference type="InterPro" id="IPR000184">
    <property type="entry name" value="Bac_surfAg_D15"/>
</dbReference>
<comment type="subcellular location">
    <subcellularLocation>
        <location evidence="1">Membrane</location>
    </subcellularLocation>
</comment>
<feature type="domain" description="Bacterial surface antigen (D15)" evidence="4">
    <location>
        <begin position="125"/>
        <end position="322"/>
    </location>
</feature>
<evidence type="ECO:0000259" key="4">
    <source>
        <dbReference type="Pfam" id="PF01103"/>
    </source>
</evidence>
<keyword evidence="3" id="KW-0732">Signal</keyword>
<evidence type="ECO:0000256" key="3">
    <source>
        <dbReference type="SAM" id="SignalP"/>
    </source>
</evidence>
<evidence type="ECO:0000313" key="5">
    <source>
        <dbReference type="EMBL" id="NME67733.1"/>
    </source>
</evidence>
<dbReference type="RefSeq" id="WP_169656063.1">
    <property type="nucleotide sequence ID" value="NZ_JABANE010000014.1"/>
</dbReference>
<evidence type="ECO:0000256" key="2">
    <source>
        <dbReference type="ARBA" id="ARBA00023136"/>
    </source>
</evidence>
<dbReference type="Pfam" id="PF01103">
    <property type="entry name" value="Omp85"/>
    <property type="match status" value="1"/>
</dbReference>
<protein>
    <submittedName>
        <fullName evidence="5">BamA/TamA family outer membrane protein</fullName>
    </submittedName>
</protein>
<dbReference type="EMBL" id="JABANE010000014">
    <property type="protein sequence ID" value="NME67733.1"/>
    <property type="molecule type" value="Genomic_DNA"/>
</dbReference>
<accession>A0A7X9P1D5</accession>
<dbReference type="Gene3D" id="2.40.160.50">
    <property type="entry name" value="membrane protein fhac: a member of the omp85/tpsb transporter family"/>
    <property type="match status" value="1"/>
</dbReference>
<dbReference type="AlphaFoldDB" id="A0A7X9P1D5"/>
<evidence type="ECO:0000313" key="6">
    <source>
        <dbReference type="Proteomes" id="UP000576082"/>
    </source>
</evidence>
<keyword evidence="6" id="KW-1185">Reference proteome</keyword>
<dbReference type="Proteomes" id="UP000576082">
    <property type="component" value="Unassembled WGS sequence"/>
</dbReference>